<keyword evidence="8 10" id="KW-0238">DNA-binding</keyword>
<dbReference type="GO" id="GO:0003697">
    <property type="term" value="F:single-stranded DNA binding"/>
    <property type="evidence" value="ECO:0007669"/>
    <property type="project" value="TreeGrafter"/>
</dbReference>
<evidence type="ECO:0000256" key="10">
    <source>
        <dbReference type="RuleBase" id="RU004070"/>
    </source>
</evidence>
<reference evidence="14 15" key="1">
    <citation type="journal article" date="2019" name="Sci. Rep.">
        <title>Comparative genomics of chytrid fungi reveal insights into the obligate biotrophic and pathogenic lifestyle of Synchytrium endobioticum.</title>
        <authorList>
            <person name="van de Vossenberg B.T.L.H."/>
            <person name="Warris S."/>
            <person name="Nguyen H.D.T."/>
            <person name="van Gent-Pelzer M.P.E."/>
            <person name="Joly D.L."/>
            <person name="van de Geest H.C."/>
            <person name="Bonants P.J.M."/>
            <person name="Smith D.S."/>
            <person name="Levesque C.A."/>
            <person name="van der Lee T.A.J."/>
        </authorList>
    </citation>
    <scope>NUCLEOTIDE SEQUENCE [LARGE SCALE GENOMIC DNA]</scope>
    <source>
        <strain evidence="14 15">JEL517</strain>
    </source>
</reference>
<dbReference type="GO" id="GO:0043596">
    <property type="term" value="C:nuclear replication fork"/>
    <property type="evidence" value="ECO:0007669"/>
    <property type="project" value="UniProtKB-ARBA"/>
</dbReference>
<evidence type="ECO:0000256" key="5">
    <source>
        <dbReference type="ARBA" id="ARBA00022801"/>
    </source>
</evidence>
<dbReference type="PROSITE" id="PS50051">
    <property type="entry name" value="MCM_2"/>
    <property type="match status" value="1"/>
</dbReference>
<name>A0A507CCT6_9FUNG</name>
<dbReference type="PRINTS" id="PR01659">
    <property type="entry name" value="MCMPROTEIN3"/>
</dbReference>
<dbReference type="GO" id="GO:0000727">
    <property type="term" value="P:double-strand break repair via break-induced replication"/>
    <property type="evidence" value="ECO:0007669"/>
    <property type="project" value="TreeGrafter"/>
</dbReference>
<evidence type="ECO:0000256" key="4">
    <source>
        <dbReference type="ARBA" id="ARBA00022741"/>
    </source>
</evidence>
<comment type="similarity">
    <text evidence="2 10">Belongs to the MCM family.</text>
</comment>
<feature type="compositionally biased region" description="Acidic residues" evidence="12">
    <location>
        <begin position="692"/>
        <end position="703"/>
    </location>
</feature>
<dbReference type="InterPro" id="IPR012340">
    <property type="entry name" value="NA-bd_OB-fold"/>
</dbReference>
<dbReference type="GO" id="GO:0006271">
    <property type="term" value="P:DNA strand elongation involved in DNA replication"/>
    <property type="evidence" value="ECO:0007669"/>
    <property type="project" value="TreeGrafter"/>
</dbReference>
<proteinExistence type="inferred from homology"/>
<dbReference type="InterPro" id="IPR031327">
    <property type="entry name" value="MCM"/>
</dbReference>
<keyword evidence="6 11" id="KW-0347">Helicase</keyword>
<dbReference type="GO" id="GO:0016887">
    <property type="term" value="F:ATP hydrolysis activity"/>
    <property type="evidence" value="ECO:0007669"/>
    <property type="project" value="RHEA"/>
</dbReference>
<dbReference type="InterPro" id="IPR027925">
    <property type="entry name" value="MCM_N"/>
</dbReference>
<dbReference type="InterPro" id="IPR001208">
    <property type="entry name" value="MCM_dom"/>
</dbReference>
<dbReference type="Gene3D" id="3.40.50.300">
    <property type="entry name" value="P-loop containing nucleotide triphosphate hydrolases"/>
    <property type="match status" value="1"/>
</dbReference>
<dbReference type="InterPro" id="IPR033762">
    <property type="entry name" value="MCM_OB"/>
</dbReference>
<accession>A0A507CCT6</accession>
<evidence type="ECO:0000256" key="1">
    <source>
        <dbReference type="ARBA" id="ARBA00004123"/>
    </source>
</evidence>
<dbReference type="STRING" id="1806994.A0A507CCT6"/>
<dbReference type="RefSeq" id="XP_031026241.1">
    <property type="nucleotide sequence ID" value="XM_031167658.1"/>
</dbReference>
<evidence type="ECO:0000313" key="15">
    <source>
        <dbReference type="Proteomes" id="UP000319731"/>
    </source>
</evidence>
<evidence type="ECO:0000256" key="6">
    <source>
        <dbReference type="ARBA" id="ARBA00022806"/>
    </source>
</evidence>
<dbReference type="GeneID" id="42002955"/>
<comment type="subcellular location">
    <subcellularLocation>
        <location evidence="1 11">Nucleus</location>
    </subcellularLocation>
</comment>
<dbReference type="GO" id="GO:0017116">
    <property type="term" value="F:single-stranded DNA helicase activity"/>
    <property type="evidence" value="ECO:0007669"/>
    <property type="project" value="TreeGrafter"/>
</dbReference>
<feature type="compositionally biased region" description="Acidic residues" evidence="12">
    <location>
        <begin position="755"/>
        <end position="771"/>
    </location>
</feature>
<dbReference type="PROSITE" id="PS00847">
    <property type="entry name" value="MCM_1"/>
    <property type="match status" value="1"/>
</dbReference>
<dbReference type="InterPro" id="IPR008046">
    <property type="entry name" value="Mcm3"/>
</dbReference>
<evidence type="ECO:0000256" key="11">
    <source>
        <dbReference type="RuleBase" id="RU368061"/>
    </source>
</evidence>
<dbReference type="Pfam" id="PF17855">
    <property type="entry name" value="MCM_lid"/>
    <property type="match status" value="1"/>
</dbReference>
<dbReference type="InterPro" id="IPR027417">
    <property type="entry name" value="P-loop_NTPase"/>
</dbReference>
<dbReference type="OrthoDB" id="1882346at2759"/>
<evidence type="ECO:0000256" key="2">
    <source>
        <dbReference type="ARBA" id="ARBA00008010"/>
    </source>
</evidence>
<comment type="subunit">
    <text evidence="11">Component of the MCM2-7 complex.</text>
</comment>
<dbReference type="GO" id="GO:0005656">
    <property type="term" value="C:nuclear pre-replicative complex"/>
    <property type="evidence" value="ECO:0007669"/>
    <property type="project" value="UniProtKB-ARBA"/>
</dbReference>
<comment type="catalytic activity">
    <reaction evidence="11">
        <text>ATP + H2O = ADP + phosphate + H(+)</text>
        <dbReference type="Rhea" id="RHEA:13065"/>
        <dbReference type="ChEBI" id="CHEBI:15377"/>
        <dbReference type="ChEBI" id="CHEBI:15378"/>
        <dbReference type="ChEBI" id="CHEBI:30616"/>
        <dbReference type="ChEBI" id="CHEBI:43474"/>
        <dbReference type="ChEBI" id="CHEBI:456216"/>
        <dbReference type="EC" id="3.6.4.12"/>
    </reaction>
</comment>
<keyword evidence="3 11" id="KW-0235">DNA replication</keyword>
<dbReference type="EC" id="3.6.4.12" evidence="11"/>
<dbReference type="InterPro" id="IPR041562">
    <property type="entry name" value="MCM_lid"/>
</dbReference>
<sequence>MAGLGGVQNLNADEQANERQRFFQEFIDQDYGQSEYKDQIRKMLAAGERRLVININHLRTYNADYTQGLLLHPTDYIPPFERALKDVALLLHNPARDGKISDTAKFHVGFEGSFGDNLLSPRNLSAAHLGKLICVEGIVTRCSLVRPKAERTIHWCPVTNVFHSKVHTEESFNGPIYPKADDAGNALETEFGWSTYRDYQTISLQEMPERAPAGQLPRPIDVVLDDDIVDVCKPGDRVRIVGIYRSTKRRSENSSAFWTVLEANNIRSLGKEIQQPLISDTDIQEIKKIAKKENAFDLLSSSLAPSVFGHNYIKKAILLLLLGGVEKNLPNGTHIRGQVQERARSDINMLMIGDPSTAKSQLLRFVLNIAPLAIATTGRGSSGVGLTAAVTTDKDTGERRLEAGAMVLADRGVVCIDEFDKMNESDRVAIHEVMEQQTVTIAKAGIHTSLNARCSVVAAANPAFGSYVDAKKPFENFALPESLLSRFDLLFVVLDNLSDEHNRLISEHVLRMHRYVPAGHEEGSPIPDVPFQLLSMDDDEPTRTRVYEKFNPLIHGALAAAPAGSRSRSRRGRTAGMPEIISIPFLKKYIHYAKTRVKPILTEEASDIISEAYADLRGRNEGEDNKYKTLPITPRTLETLIRLSSAHAKARLSNKVEEQDAEAAKELLQYALFKEVVEKKRKPKRRRTEGDAANEDSDGSDGGDPEHGGGGDDDAYRETKVKSKKSSGTSKEPAMKLGGGGIDIKVGPADKDDALPEDDIREEEPEDDEPEQPGNAMDIDEEEAAPAAEEEEQPPVVLDDQRYEMFKERLHLVRETCEREAARRGDDSASIMVHDIPDKINPGLPGSSQFVAPEVMAGIMRAFDENLIFYDSKNQNVIFM</sequence>
<protein>
    <recommendedName>
        <fullName evidence="11">DNA replication licensing factor MCM3</fullName>
        <ecNumber evidence="11">3.6.4.12</ecNumber>
    </recommendedName>
</protein>
<dbReference type="PRINTS" id="PR01657">
    <property type="entry name" value="MCMFAMILY"/>
</dbReference>
<dbReference type="GO" id="GO:1902975">
    <property type="term" value="P:mitotic DNA replication initiation"/>
    <property type="evidence" value="ECO:0007669"/>
    <property type="project" value="TreeGrafter"/>
</dbReference>
<keyword evidence="7 10" id="KW-0067">ATP-binding</keyword>
<dbReference type="Proteomes" id="UP000319731">
    <property type="component" value="Unassembled WGS sequence"/>
</dbReference>
<evidence type="ECO:0000256" key="7">
    <source>
        <dbReference type="ARBA" id="ARBA00022840"/>
    </source>
</evidence>
<dbReference type="Pfam" id="PF00493">
    <property type="entry name" value="MCM"/>
    <property type="match status" value="1"/>
</dbReference>
<dbReference type="SMART" id="SM00350">
    <property type="entry name" value="MCM"/>
    <property type="match status" value="1"/>
</dbReference>
<evidence type="ECO:0000256" key="8">
    <source>
        <dbReference type="ARBA" id="ARBA00023125"/>
    </source>
</evidence>
<keyword evidence="9 11" id="KW-0539">Nucleus</keyword>
<dbReference type="GO" id="GO:0006279">
    <property type="term" value="P:premeiotic DNA replication"/>
    <property type="evidence" value="ECO:0007669"/>
    <property type="project" value="UniProtKB-ARBA"/>
</dbReference>
<dbReference type="EMBL" id="QEAO01000006">
    <property type="protein sequence ID" value="TPX35856.1"/>
    <property type="molecule type" value="Genomic_DNA"/>
</dbReference>
<dbReference type="SUPFAM" id="SSF52540">
    <property type="entry name" value="P-loop containing nucleoside triphosphate hydrolases"/>
    <property type="match status" value="1"/>
</dbReference>
<comment type="function">
    <text evidence="11">Acts as component of the MCM2-7 complex (MCM complex) which is the replicative helicase essential for 'once per cell cycle' DNA replication initiation and elongation in eukaryotic cells. The active ATPase sites in the MCM2-7 ring are formed through the interaction surfaces of two neighboring subunits such that a critical structure of a conserved arginine finger motif is provided in trans relative to the ATP-binding site of the Walker A box of the adjacent subunit. The six ATPase active sites, however, are likely to contribute differentially to the complex helicase activity.</text>
</comment>
<gene>
    <name evidence="14" type="ORF">SmJEL517_g01730</name>
</gene>
<organism evidence="14 15">
    <name type="scientific">Synchytrium microbalum</name>
    <dbReference type="NCBI Taxonomy" id="1806994"/>
    <lineage>
        <taxon>Eukaryota</taxon>
        <taxon>Fungi</taxon>
        <taxon>Fungi incertae sedis</taxon>
        <taxon>Chytridiomycota</taxon>
        <taxon>Chytridiomycota incertae sedis</taxon>
        <taxon>Chytridiomycetes</taxon>
        <taxon>Synchytriales</taxon>
        <taxon>Synchytriaceae</taxon>
        <taxon>Synchytrium</taxon>
    </lineage>
</organism>
<feature type="compositionally biased region" description="Basic and acidic residues" evidence="12">
    <location>
        <begin position="704"/>
        <end position="721"/>
    </location>
</feature>
<evidence type="ECO:0000313" key="14">
    <source>
        <dbReference type="EMBL" id="TPX35856.1"/>
    </source>
</evidence>
<keyword evidence="4 10" id="KW-0547">Nucleotide-binding</keyword>
<dbReference type="PANTHER" id="PTHR11630">
    <property type="entry name" value="DNA REPLICATION LICENSING FACTOR MCM FAMILY MEMBER"/>
    <property type="match status" value="1"/>
</dbReference>
<evidence type="ECO:0000256" key="3">
    <source>
        <dbReference type="ARBA" id="ARBA00022705"/>
    </source>
</evidence>
<keyword evidence="5 11" id="KW-0378">Hydrolase</keyword>
<dbReference type="Gene3D" id="3.30.1640.10">
    <property type="entry name" value="mini-chromosome maintenance (MCM) complex, chain A, domain 1"/>
    <property type="match status" value="1"/>
</dbReference>
<comment type="caution">
    <text evidence="14">The sequence shown here is derived from an EMBL/GenBank/DDBJ whole genome shotgun (WGS) entry which is preliminary data.</text>
</comment>
<dbReference type="Pfam" id="PF14551">
    <property type="entry name" value="MCM_N"/>
    <property type="match status" value="1"/>
</dbReference>
<dbReference type="AlphaFoldDB" id="A0A507CCT6"/>
<dbReference type="GO" id="GO:0042555">
    <property type="term" value="C:MCM complex"/>
    <property type="evidence" value="ECO:0007669"/>
    <property type="project" value="UniProtKB-UniRule"/>
</dbReference>
<dbReference type="GO" id="GO:0005524">
    <property type="term" value="F:ATP binding"/>
    <property type="evidence" value="ECO:0007669"/>
    <property type="project" value="UniProtKB-UniRule"/>
</dbReference>
<dbReference type="GO" id="GO:0031261">
    <property type="term" value="C:DNA replication preinitiation complex"/>
    <property type="evidence" value="ECO:0007669"/>
    <property type="project" value="UniProtKB-ARBA"/>
</dbReference>
<dbReference type="SUPFAM" id="SSF50249">
    <property type="entry name" value="Nucleic acid-binding proteins"/>
    <property type="match status" value="1"/>
</dbReference>
<dbReference type="Gene3D" id="2.20.28.10">
    <property type="match status" value="1"/>
</dbReference>
<evidence type="ECO:0000259" key="13">
    <source>
        <dbReference type="PROSITE" id="PS50051"/>
    </source>
</evidence>
<dbReference type="Gene3D" id="2.40.50.140">
    <property type="entry name" value="Nucleic acid-binding proteins"/>
    <property type="match status" value="1"/>
</dbReference>
<dbReference type="Pfam" id="PF17207">
    <property type="entry name" value="MCM_OB"/>
    <property type="match status" value="1"/>
</dbReference>
<keyword evidence="15" id="KW-1185">Reference proteome</keyword>
<dbReference type="PANTHER" id="PTHR11630:SF46">
    <property type="entry name" value="DNA REPLICATION LICENSING FACTOR MCM3-RELATED"/>
    <property type="match status" value="1"/>
</dbReference>
<feature type="region of interest" description="Disordered" evidence="12">
    <location>
        <begin position="679"/>
        <end position="776"/>
    </location>
</feature>
<feature type="domain" description="MCM C-terminal AAA(+) ATPase" evidence="13">
    <location>
        <begin position="295"/>
        <end position="509"/>
    </location>
</feature>
<evidence type="ECO:0000256" key="12">
    <source>
        <dbReference type="SAM" id="MobiDB-lite"/>
    </source>
</evidence>
<dbReference type="SMART" id="SM00382">
    <property type="entry name" value="AAA"/>
    <property type="match status" value="1"/>
</dbReference>
<dbReference type="InterPro" id="IPR018525">
    <property type="entry name" value="MCM_CS"/>
</dbReference>
<evidence type="ECO:0000256" key="9">
    <source>
        <dbReference type="ARBA" id="ARBA00023242"/>
    </source>
</evidence>
<dbReference type="InterPro" id="IPR003593">
    <property type="entry name" value="AAA+_ATPase"/>
</dbReference>